<proteinExistence type="predicted"/>
<evidence type="ECO:0000313" key="2">
    <source>
        <dbReference type="EMBL" id="CAE7248859.1"/>
    </source>
</evidence>
<name>A0A812LXS8_9DINO</name>
<feature type="transmembrane region" description="Helical" evidence="1">
    <location>
        <begin position="49"/>
        <end position="68"/>
    </location>
</feature>
<organism evidence="2 3">
    <name type="scientific">Symbiodinium natans</name>
    <dbReference type="NCBI Taxonomy" id="878477"/>
    <lineage>
        <taxon>Eukaryota</taxon>
        <taxon>Sar</taxon>
        <taxon>Alveolata</taxon>
        <taxon>Dinophyceae</taxon>
        <taxon>Suessiales</taxon>
        <taxon>Symbiodiniaceae</taxon>
        <taxon>Symbiodinium</taxon>
    </lineage>
</organism>
<dbReference type="EMBL" id="CAJNDS010001125">
    <property type="protein sequence ID" value="CAE7248859.1"/>
    <property type="molecule type" value="Genomic_DNA"/>
</dbReference>
<comment type="caution">
    <text evidence="2">The sequence shown here is derived from an EMBL/GenBank/DDBJ whole genome shotgun (WGS) entry which is preliminary data.</text>
</comment>
<feature type="transmembrane region" description="Helical" evidence="1">
    <location>
        <begin position="173"/>
        <end position="193"/>
    </location>
</feature>
<reference evidence="2" key="1">
    <citation type="submission" date="2021-02" db="EMBL/GenBank/DDBJ databases">
        <authorList>
            <person name="Dougan E. K."/>
            <person name="Rhodes N."/>
            <person name="Thang M."/>
            <person name="Chan C."/>
        </authorList>
    </citation>
    <scope>NUCLEOTIDE SEQUENCE</scope>
</reference>
<sequence length="238" mass="26944">MCTFAFHHGLCRLELVHHGELVEGRASSRDGGRQAFIRSEINGRRSRRIVLFAFFCADAVGGALWAFWCEDGARHSDIPLEESQHYARSACRSFGVNHYLLWGGGIPLEGLVLWMAGRDPWSFWSDAWLLPVWLVRLGLLDVLLWNVPPQILVGDALWFSAIAVMCRVHSVVLWILVAFEVCSLMLVLAYQGGLLDFFAFDHVRYGMYSVAMLIIMAGAYFLDEQSRLQSFEQARTSV</sequence>
<evidence type="ECO:0000313" key="3">
    <source>
        <dbReference type="Proteomes" id="UP000604046"/>
    </source>
</evidence>
<protein>
    <submittedName>
        <fullName evidence="2">Pp2A-29B protein</fullName>
    </submittedName>
</protein>
<dbReference type="Proteomes" id="UP000604046">
    <property type="component" value="Unassembled WGS sequence"/>
</dbReference>
<keyword evidence="1" id="KW-0472">Membrane</keyword>
<keyword evidence="3" id="KW-1185">Reference proteome</keyword>
<dbReference type="OrthoDB" id="407320at2759"/>
<feature type="transmembrane region" description="Helical" evidence="1">
    <location>
        <begin position="99"/>
        <end position="116"/>
    </location>
</feature>
<feature type="transmembrane region" description="Helical" evidence="1">
    <location>
        <begin position="205"/>
        <end position="222"/>
    </location>
</feature>
<evidence type="ECO:0000256" key="1">
    <source>
        <dbReference type="SAM" id="Phobius"/>
    </source>
</evidence>
<feature type="transmembrane region" description="Helical" evidence="1">
    <location>
        <begin position="151"/>
        <end position="168"/>
    </location>
</feature>
<keyword evidence="1" id="KW-1133">Transmembrane helix</keyword>
<dbReference type="AlphaFoldDB" id="A0A812LXS8"/>
<accession>A0A812LXS8</accession>
<gene>
    <name evidence="2" type="primary">Pp2A-29B</name>
    <name evidence="2" type="ORF">SNAT2548_LOCUS12088</name>
</gene>
<keyword evidence="1" id="KW-0812">Transmembrane</keyword>